<dbReference type="Proteomes" id="UP001169217">
    <property type="component" value="Unassembled WGS sequence"/>
</dbReference>
<dbReference type="PROSITE" id="PS51253">
    <property type="entry name" value="HTH_CENPB"/>
    <property type="match status" value="1"/>
</dbReference>
<proteinExistence type="predicted"/>
<dbReference type="EMBL" id="JARUPT010000514">
    <property type="protein sequence ID" value="KAK0370667.1"/>
    <property type="molecule type" value="Genomic_DNA"/>
</dbReference>
<evidence type="ECO:0000259" key="6">
    <source>
        <dbReference type="PROSITE" id="PS50960"/>
    </source>
</evidence>
<dbReference type="Pfam" id="PF05225">
    <property type="entry name" value="HTH_psq"/>
    <property type="match status" value="1"/>
</dbReference>
<dbReference type="Gene3D" id="1.10.10.60">
    <property type="entry name" value="Homeodomain-like"/>
    <property type="match status" value="1"/>
</dbReference>
<dbReference type="PANTHER" id="PTHR19303">
    <property type="entry name" value="TRANSPOSON"/>
    <property type="match status" value="1"/>
</dbReference>
<accession>A0ABQ9PF32</accession>
<feature type="DNA-binding region" description="H-T-H motif" evidence="4">
    <location>
        <begin position="22"/>
        <end position="42"/>
    </location>
</feature>
<comment type="subcellular location">
    <subcellularLocation>
        <location evidence="1 4">Nucleus</location>
    </subcellularLocation>
</comment>
<evidence type="ECO:0000256" key="2">
    <source>
        <dbReference type="ARBA" id="ARBA00023125"/>
    </source>
</evidence>
<evidence type="ECO:0000256" key="1">
    <source>
        <dbReference type="ARBA" id="ARBA00004123"/>
    </source>
</evidence>
<evidence type="ECO:0000313" key="8">
    <source>
        <dbReference type="EMBL" id="KAK0370667.1"/>
    </source>
</evidence>
<dbReference type="InterPro" id="IPR036397">
    <property type="entry name" value="RNaseH_sf"/>
</dbReference>
<keyword evidence="9" id="KW-1185">Reference proteome</keyword>
<comment type="caution">
    <text evidence="8">The sequence shown here is derived from an EMBL/GenBank/DDBJ whole genome shotgun (WGS) entry which is preliminary data.</text>
</comment>
<dbReference type="SUPFAM" id="SSF46689">
    <property type="entry name" value="Homeodomain-like"/>
    <property type="match status" value="1"/>
</dbReference>
<dbReference type="Pfam" id="PF03184">
    <property type="entry name" value="DDE_1"/>
    <property type="match status" value="1"/>
</dbReference>
<dbReference type="InterPro" id="IPR007889">
    <property type="entry name" value="HTH_Psq"/>
</dbReference>
<dbReference type="PANTHER" id="PTHR19303:SF74">
    <property type="entry name" value="POGO TRANSPOSABLE ELEMENT WITH KRAB DOMAIN"/>
    <property type="match status" value="1"/>
</dbReference>
<dbReference type="InterPro" id="IPR006600">
    <property type="entry name" value="HTH_CenpB_DNA-bd_dom"/>
</dbReference>
<evidence type="ECO:0000256" key="4">
    <source>
        <dbReference type="PROSITE-ProRule" id="PRU00320"/>
    </source>
</evidence>
<reference evidence="8" key="1">
    <citation type="submission" date="2023-04" db="EMBL/GenBank/DDBJ databases">
        <title>Colletotrichum limetticola genome sequence.</title>
        <authorList>
            <person name="Baroncelli R."/>
        </authorList>
    </citation>
    <scope>NUCLEOTIDE SEQUENCE</scope>
    <source>
        <strain evidence="8">KLA-Anderson</strain>
    </source>
</reference>
<dbReference type="InterPro" id="IPR004875">
    <property type="entry name" value="DDE_SF_endonuclease_dom"/>
</dbReference>
<name>A0ABQ9PF32_9PEZI</name>
<dbReference type="InterPro" id="IPR009057">
    <property type="entry name" value="Homeodomain-like_sf"/>
</dbReference>
<dbReference type="SMART" id="SM00674">
    <property type="entry name" value="CENPB"/>
    <property type="match status" value="1"/>
</dbReference>
<protein>
    <submittedName>
        <fullName evidence="8">Transposase</fullName>
    </submittedName>
</protein>
<dbReference type="PROSITE" id="PS50960">
    <property type="entry name" value="HTH_PSQ"/>
    <property type="match status" value="1"/>
</dbReference>
<dbReference type="Pfam" id="PF03221">
    <property type="entry name" value="HTH_Tnp_Tc5"/>
    <property type="match status" value="1"/>
</dbReference>
<sequence>MVSYTENEIQQALEAIRNGLSLRRASIAFGVPRSTLRNRRKGHQTRARAFADLQRLLPWQEDQLAQWVRIQHALGVAPTHQQVREFAERVLKSQGDTKPLGKRWIDAFIKRNPSVRVQRSRLIDSRRVNGATTDVIKSWFRLLDIPEISGIKQANRYNMDETGIMEGKGANGLVLGMAEATAVRKKEPGSRTWVTIIECISADGRSIKPLVIYKGKSVQQQWFSLQLIAYDGWKFTATDNGWTTDETALHWLKEVFLPQTKTPPIRGLSKLNQPRLLVLDGHGSHTTTEFMWECYRNNVYLLFLPPHTSHVLQPLDMAVFGPIKSHYRKELGKEDIVDNSTIVGKRYFLSCYQQARLAGLTSSNIRSGWKATGLWPLNMARPLTNPMVLPTQVTPSKRGTEAGQTTGNTGKPLNWASATSVVDWSTPRKASELSDHLKLFTELSPDDTTRRLLFRKVKKAFSEQAYHLATSRHQVRVLEARVERMRPRKKKSVPTDPNTRFASIWNIQKAQEDSGDRLVSPNRLVGVELPSDNIDCIIVAVEGS</sequence>
<keyword evidence="2 4" id="KW-0238">DNA-binding</keyword>
<organism evidence="8 9">
    <name type="scientific">Colletotrichum limetticola</name>
    <dbReference type="NCBI Taxonomy" id="1209924"/>
    <lineage>
        <taxon>Eukaryota</taxon>
        <taxon>Fungi</taxon>
        <taxon>Dikarya</taxon>
        <taxon>Ascomycota</taxon>
        <taxon>Pezizomycotina</taxon>
        <taxon>Sordariomycetes</taxon>
        <taxon>Hypocreomycetidae</taxon>
        <taxon>Glomerellales</taxon>
        <taxon>Glomerellaceae</taxon>
        <taxon>Colletotrichum</taxon>
        <taxon>Colletotrichum acutatum species complex</taxon>
    </lineage>
</organism>
<evidence type="ECO:0000256" key="3">
    <source>
        <dbReference type="ARBA" id="ARBA00023242"/>
    </source>
</evidence>
<feature type="region of interest" description="Disordered" evidence="5">
    <location>
        <begin position="392"/>
        <end position="412"/>
    </location>
</feature>
<evidence type="ECO:0000256" key="5">
    <source>
        <dbReference type="SAM" id="MobiDB-lite"/>
    </source>
</evidence>
<evidence type="ECO:0000259" key="7">
    <source>
        <dbReference type="PROSITE" id="PS51253"/>
    </source>
</evidence>
<evidence type="ECO:0000313" key="9">
    <source>
        <dbReference type="Proteomes" id="UP001169217"/>
    </source>
</evidence>
<feature type="domain" description="HTH CENPB-type" evidence="7">
    <location>
        <begin position="48"/>
        <end position="118"/>
    </location>
</feature>
<keyword evidence="3 4" id="KW-0539">Nucleus</keyword>
<dbReference type="Gene3D" id="3.30.420.10">
    <property type="entry name" value="Ribonuclease H-like superfamily/Ribonuclease H"/>
    <property type="match status" value="1"/>
</dbReference>
<dbReference type="InterPro" id="IPR050863">
    <property type="entry name" value="CenT-Element_Derived"/>
</dbReference>
<feature type="domain" description="HTH psq-type" evidence="6">
    <location>
        <begin position="1"/>
        <end position="46"/>
    </location>
</feature>
<gene>
    <name evidence="8" type="ORF">CLIM01_11980</name>
</gene>